<dbReference type="Pfam" id="PF00135">
    <property type="entry name" value="COesterase"/>
    <property type="match status" value="1"/>
</dbReference>
<dbReference type="InterPro" id="IPR002018">
    <property type="entry name" value="CarbesteraseB"/>
</dbReference>
<sequence>MTQPSNSAGDPTPNTPATDAPTAGASTTDTPTAESALHVDTTGGTVAGFTRFGTHAWLGIPYAEAPVGTRRFRRPERAPREGNARDGVREATAFGPSPVQPPLAEAFGGIGVDPEAAPQGEDCLTLNVVRPADPQATGPLPVMVWIYGGAFLIGGTKLYPAHEFARRADVVHVSMNYRVGAFGFFDLTSLSTDEYSFESNAGLHDQIAALQWVQENIAAFGGDPENVTIFGESAGAMSVLALMCMPAARGLFHRAIAQSPAPASGYPAELHAEWALAFARFLAPEAVAAGPEATARALVEASTRDIQAATARTMEWVKREYPGKSPLAPCIDGESLPAKQLGMLAEGTAAPVPLVIGTNENEGRLFRMGLDARRSEETVPVTEESLTRILAVRPGFEDLLAEYPGWPEAEAASQLGGDLLFWYPSTVAADSHSHHAPVWMYRYDYVSGIPAFGAGGATHGAEIAHLYGRSLVYAQQRKEKGLSGFEEAGERDAAFSEALIGLWSTFAHTGVPGNWPEYDAVHRRTLVLDHPLRAEENPWATKREAWERYLHGR</sequence>
<dbReference type="InterPro" id="IPR019826">
    <property type="entry name" value="Carboxylesterase_B_AS"/>
</dbReference>
<dbReference type="EC" id="3.1.1.-" evidence="3"/>
<keyword evidence="7" id="KW-1185">Reference proteome</keyword>
<evidence type="ECO:0000313" key="6">
    <source>
        <dbReference type="EMBL" id="GAA2006739.1"/>
    </source>
</evidence>
<dbReference type="PANTHER" id="PTHR11559">
    <property type="entry name" value="CARBOXYLESTERASE"/>
    <property type="match status" value="1"/>
</dbReference>
<evidence type="ECO:0000256" key="1">
    <source>
        <dbReference type="ARBA" id="ARBA00005964"/>
    </source>
</evidence>
<evidence type="ECO:0000256" key="3">
    <source>
        <dbReference type="RuleBase" id="RU361235"/>
    </source>
</evidence>
<dbReference type="EMBL" id="BAAANO010000014">
    <property type="protein sequence ID" value="GAA2006739.1"/>
    <property type="molecule type" value="Genomic_DNA"/>
</dbReference>
<feature type="region of interest" description="Disordered" evidence="4">
    <location>
        <begin position="1"/>
        <end position="33"/>
    </location>
</feature>
<accession>A0ABN2TG25</accession>
<keyword evidence="2 3" id="KW-0378">Hydrolase</keyword>
<evidence type="ECO:0000256" key="4">
    <source>
        <dbReference type="SAM" id="MobiDB-lite"/>
    </source>
</evidence>
<proteinExistence type="inferred from homology"/>
<dbReference type="Proteomes" id="UP001500755">
    <property type="component" value="Unassembled WGS sequence"/>
</dbReference>
<feature type="compositionally biased region" description="Basic and acidic residues" evidence="4">
    <location>
        <begin position="75"/>
        <end position="89"/>
    </location>
</feature>
<dbReference type="PROSITE" id="PS00941">
    <property type="entry name" value="CARBOXYLESTERASE_B_2"/>
    <property type="match status" value="1"/>
</dbReference>
<organism evidence="6 7">
    <name type="scientific">Brevibacterium samyangense</name>
    <dbReference type="NCBI Taxonomy" id="366888"/>
    <lineage>
        <taxon>Bacteria</taxon>
        <taxon>Bacillati</taxon>
        <taxon>Actinomycetota</taxon>
        <taxon>Actinomycetes</taxon>
        <taxon>Micrococcales</taxon>
        <taxon>Brevibacteriaceae</taxon>
        <taxon>Brevibacterium</taxon>
    </lineage>
</organism>
<evidence type="ECO:0000256" key="2">
    <source>
        <dbReference type="ARBA" id="ARBA00022801"/>
    </source>
</evidence>
<protein>
    <recommendedName>
        <fullName evidence="3">Carboxylic ester hydrolase</fullName>
        <ecNumber evidence="3">3.1.1.-</ecNumber>
    </recommendedName>
</protein>
<feature type="compositionally biased region" description="Low complexity" evidence="4">
    <location>
        <begin position="8"/>
        <end position="33"/>
    </location>
</feature>
<feature type="domain" description="Carboxylesterase type B" evidence="5">
    <location>
        <begin position="37"/>
        <end position="538"/>
    </location>
</feature>
<dbReference type="InterPro" id="IPR029058">
    <property type="entry name" value="AB_hydrolase_fold"/>
</dbReference>
<dbReference type="InterPro" id="IPR050309">
    <property type="entry name" value="Type-B_Carboxylest/Lipase"/>
</dbReference>
<dbReference type="InterPro" id="IPR019819">
    <property type="entry name" value="Carboxylesterase_B_CS"/>
</dbReference>
<gene>
    <name evidence="6" type="ORF">GCM10009755_16150</name>
</gene>
<name>A0ABN2TG25_9MICO</name>
<dbReference type="SUPFAM" id="SSF53474">
    <property type="entry name" value="alpha/beta-Hydrolases"/>
    <property type="match status" value="1"/>
</dbReference>
<dbReference type="RefSeq" id="WP_344308636.1">
    <property type="nucleotide sequence ID" value="NZ_BAAANO010000014.1"/>
</dbReference>
<dbReference type="Gene3D" id="3.40.50.1820">
    <property type="entry name" value="alpha/beta hydrolase"/>
    <property type="match status" value="1"/>
</dbReference>
<comment type="similarity">
    <text evidence="1 3">Belongs to the type-B carboxylesterase/lipase family.</text>
</comment>
<reference evidence="6 7" key="1">
    <citation type="journal article" date="2019" name="Int. J. Syst. Evol. Microbiol.">
        <title>The Global Catalogue of Microorganisms (GCM) 10K type strain sequencing project: providing services to taxonomists for standard genome sequencing and annotation.</title>
        <authorList>
            <consortium name="The Broad Institute Genomics Platform"/>
            <consortium name="The Broad Institute Genome Sequencing Center for Infectious Disease"/>
            <person name="Wu L."/>
            <person name="Ma J."/>
        </authorList>
    </citation>
    <scope>NUCLEOTIDE SEQUENCE [LARGE SCALE GENOMIC DNA]</scope>
    <source>
        <strain evidence="6 7">JCM 14546</strain>
    </source>
</reference>
<comment type="caution">
    <text evidence="6">The sequence shown here is derived from an EMBL/GenBank/DDBJ whole genome shotgun (WGS) entry which is preliminary data.</text>
</comment>
<dbReference type="PROSITE" id="PS00122">
    <property type="entry name" value="CARBOXYLESTERASE_B_1"/>
    <property type="match status" value="1"/>
</dbReference>
<evidence type="ECO:0000259" key="5">
    <source>
        <dbReference type="Pfam" id="PF00135"/>
    </source>
</evidence>
<feature type="region of interest" description="Disordered" evidence="4">
    <location>
        <begin position="71"/>
        <end position="100"/>
    </location>
</feature>
<evidence type="ECO:0000313" key="7">
    <source>
        <dbReference type="Proteomes" id="UP001500755"/>
    </source>
</evidence>